<gene>
    <name evidence="1" type="ORF">M409DRAFT_28038</name>
</gene>
<evidence type="ECO:0000313" key="1">
    <source>
        <dbReference type="EMBL" id="KAF2161643.1"/>
    </source>
</evidence>
<keyword evidence="2" id="KW-1185">Reference proteome</keyword>
<sequence length="442" mass="50594">MASSSGATLNENQAITRSGAARIRNELRFEVVEAAVDPLAGERPRAARTRPTAIANSDVQPSPHFRFLDLSPELRNKIYEYVVVSPEPVEIAEGVKDIPGIVHANRQIFFESQTIFLADNEFILMCEDADISPLCRFMRALDLFNNPTRLAQLGPLTIFCHGFVFPSQEWNPPFTYPDPEDWQRWESNLQKLQATGLAPEQLIWLAWLPVKQDGGRTLGWDEFGPGEAGAIKFIFHNYFLEFLMKEVRYFDTKPTPQSAAVYKQVKEDWEVLGLEEDAASEMENHLAEYCSERELIYITRQEDLVQERNKLVEKVIDKTCQTLRPVEPLALALQELVEFDLRHGAAIHRDPVRTTRLHNLLVAEAKRLGERLSPESTVIQQVQMTSIFENEGDTEEDAIVARKSDADLDKLHDEQGMVWRVEEYVRDLDTPSWDRPSWIMPS</sequence>
<organism evidence="1 2">
    <name type="scientific">Zasmidium cellare ATCC 36951</name>
    <dbReference type="NCBI Taxonomy" id="1080233"/>
    <lineage>
        <taxon>Eukaryota</taxon>
        <taxon>Fungi</taxon>
        <taxon>Dikarya</taxon>
        <taxon>Ascomycota</taxon>
        <taxon>Pezizomycotina</taxon>
        <taxon>Dothideomycetes</taxon>
        <taxon>Dothideomycetidae</taxon>
        <taxon>Mycosphaerellales</taxon>
        <taxon>Mycosphaerellaceae</taxon>
        <taxon>Zasmidium</taxon>
    </lineage>
</organism>
<dbReference type="InterPro" id="IPR038883">
    <property type="entry name" value="AN11006-like"/>
</dbReference>
<reference evidence="1" key="1">
    <citation type="journal article" date="2020" name="Stud. Mycol.">
        <title>101 Dothideomycetes genomes: a test case for predicting lifestyles and emergence of pathogens.</title>
        <authorList>
            <person name="Haridas S."/>
            <person name="Albert R."/>
            <person name="Binder M."/>
            <person name="Bloem J."/>
            <person name="Labutti K."/>
            <person name="Salamov A."/>
            <person name="Andreopoulos B."/>
            <person name="Baker S."/>
            <person name="Barry K."/>
            <person name="Bills G."/>
            <person name="Bluhm B."/>
            <person name="Cannon C."/>
            <person name="Castanera R."/>
            <person name="Culley D."/>
            <person name="Daum C."/>
            <person name="Ezra D."/>
            <person name="Gonzalez J."/>
            <person name="Henrissat B."/>
            <person name="Kuo A."/>
            <person name="Liang C."/>
            <person name="Lipzen A."/>
            <person name="Lutzoni F."/>
            <person name="Magnuson J."/>
            <person name="Mondo S."/>
            <person name="Nolan M."/>
            <person name="Ohm R."/>
            <person name="Pangilinan J."/>
            <person name="Park H.-J."/>
            <person name="Ramirez L."/>
            <person name="Alfaro M."/>
            <person name="Sun H."/>
            <person name="Tritt A."/>
            <person name="Yoshinaga Y."/>
            <person name="Zwiers L.-H."/>
            <person name="Turgeon B."/>
            <person name="Goodwin S."/>
            <person name="Spatafora J."/>
            <person name="Crous P."/>
            <person name="Grigoriev I."/>
        </authorList>
    </citation>
    <scope>NUCLEOTIDE SEQUENCE</scope>
    <source>
        <strain evidence="1">ATCC 36951</strain>
    </source>
</reference>
<dbReference type="Proteomes" id="UP000799537">
    <property type="component" value="Unassembled WGS sequence"/>
</dbReference>
<dbReference type="PANTHER" id="PTHR42085">
    <property type="entry name" value="F-BOX DOMAIN-CONTAINING PROTEIN"/>
    <property type="match status" value="1"/>
</dbReference>
<evidence type="ECO:0000313" key="2">
    <source>
        <dbReference type="Proteomes" id="UP000799537"/>
    </source>
</evidence>
<name>A0A6A6C3Z0_ZASCE</name>
<dbReference type="EMBL" id="ML993618">
    <property type="protein sequence ID" value="KAF2161643.1"/>
    <property type="molecule type" value="Genomic_DNA"/>
</dbReference>
<dbReference type="AlphaFoldDB" id="A0A6A6C3Z0"/>
<proteinExistence type="predicted"/>
<protein>
    <submittedName>
        <fullName evidence="1">Uncharacterized protein</fullName>
    </submittedName>
</protein>
<dbReference type="RefSeq" id="XP_033662532.1">
    <property type="nucleotide sequence ID" value="XM_033808846.1"/>
</dbReference>
<dbReference type="PANTHER" id="PTHR42085:SF2">
    <property type="entry name" value="F-BOX DOMAIN-CONTAINING PROTEIN"/>
    <property type="match status" value="1"/>
</dbReference>
<dbReference type="GeneID" id="54562118"/>
<accession>A0A6A6C3Z0</accession>